<sequence>KQPKLAIPVNLVKVNHYASAIKGEVERLETFSKMSVQEFKNNSFAVDRSRYFIVVAIDSALWICRHVSRQLKLKPSKDCFKSLAENGCLSVELAEKLDKISQLRNDLADPTKSVDLDFLYKLVKGDFKALMDRFILEIAKSIKEGCKGER</sequence>
<comment type="caution">
    <text evidence="5">The sequence shown here is derived from an EMBL/GenBank/DDBJ whole genome shotgun (WGS) entry which is preliminary data.</text>
</comment>
<dbReference type="OrthoDB" id="10862at2"/>
<name>C4FM68_9AQUI</name>
<organism evidence="5 6">
    <name type="scientific">Sulfurihydrogenibium yellowstonense SS-5</name>
    <dbReference type="NCBI Taxonomy" id="432331"/>
    <lineage>
        <taxon>Bacteria</taxon>
        <taxon>Pseudomonadati</taxon>
        <taxon>Aquificota</taxon>
        <taxon>Aquificia</taxon>
        <taxon>Aquificales</taxon>
        <taxon>Hydrogenothermaceae</taxon>
        <taxon>Sulfurihydrogenibium</taxon>
    </lineage>
</organism>
<dbReference type="InterPro" id="IPR052379">
    <property type="entry name" value="Type_VII_TA_RNase"/>
</dbReference>
<dbReference type="PANTHER" id="PTHR33397:SF3">
    <property type="entry name" value="MRNA NUCLEASE HEPT"/>
    <property type="match status" value="1"/>
</dbReference>
<dbReference type="GO" id="GO:0016787">
    <property type="term" value="F:hydrolase activity"/>
    <property type="evidence" value="ECO:0007669"/>
    <property type="project" value="UniProtKB-KW"/>
</dbReference>
<dbReference type="AlphaFoldDB" id="C4FM68"/>
<accession>C4FM68</accession>
<proteinExistence type="inferred from homology"/>
<dbReference type="InterPro" id="IPR037038">
    <property type="entry name" value="HepT-like_sf"/>
</dbReference>
<dbReference type="PANTHER" id="PTHR33397">
    <property type="entry name" value="UPF0331 PROTEIN YUTE"/>
    <property type="match status" value="1"/>
</dbReference>
<keyword evidence="6" id="KW-1185">Reference proteome</keyword>
<dbReference type="Pfam" id="PF01934">
    <property type="entry name" value="HepT-like"/>
    <property type="match status" value="1"/>
</dbReference>
<dbReference type="EMBL" id="ABZS01000214">
    <property type="protein sequence ID" value="EEP59828.1"/>
    <property type="molecule type" value="Genomic_DNA"/>
</dbReference>
<dbReference type="Gene3D" id="1.20.120.580">
    <property type="entry name" value="bsu32300-like"/>
    <property type="match status" value="1"/>
</dbReference>
<comment type="similarity">
    <text evidence="4">Belongs to the HepT RNase toxin family.</text>
</comment>
<dbReference type="InterPro" id="IPR008201">
    <property type="entry name" value="HepT-like"/>
</dbReference>
<dbReference type="Proteomes" id="UP000005540">
    <property type="component" value="Unassembled WGS sequence"/>
</dbReference>
<evidence type="ECO:0000313" key="5">
    <source>
        <dbReference type="EMBL" id="EEP59828.1"/>
    </source>
</evidence>
<dbReference type="GO" id="GO:0110001">
    <property type="term" value="C:toxin-antitoxin complex"/>
    <property type="evidence" value="ECO:0007669"/>
    <property type="project" value="InterPro"/>
</dbReference>
<keyword evidence="1" id="KW-1277">Toxin-antitoxin system</keyword>
<keyword evidence="3" id="KW-0378">Hydrolase</keyword>
<evidence type="ECO:0000256" key="3">
    <source>
        <dbReference type="ARBA" id="ARBA00022801"/>
    </source>
</evidence>
<dbReference type="RefSeq" id="WP_007548182.1">
    <property type="nucleotide sequence ID" value="NZ_ABZS01000214.1"/>
</dbReference>
<gene>
    <name evidence="5" type="ORF">SULYE_1672</name>
</gene>
<evidence type="ECO:0000256" key="1">
    <source>
        <dbReference type="ARBA" id="ARBA00022649"/>
    </source>
</evidence>
<protein>
    <submittedName>
        <fullName evidence="5">Uncharacterized protein</fullName>
    </submittedName>
</protein>
<keyword evidence="2" id="KW-0540">Nuclease</keyword>
<feature type="non-terminal residue" evidence="5">
    <location>
        <position position="1"/>
    </location>
</feature>
<evidence type="ECO:0000256" key="2">
    <source>
        <dbReference type="ARBA" id="ARBA00022722"/>
    </source>
</evidence>
<reference evidence="5 6" key="1">
    <citation type="submission" date="2009-04" db="EMBL/GenBank/DDBJ databases">
        <authorList>
            <person name="Reysenbach A.-L."/>
            <person name="Heidelberg J.F."/>
            <person name="Nelson W.C."/>
        </authorList>
    </citation>
    <scope>NUCLEOTIDE SEQUENCE [LARGE SCALE GENOMIC DNA]</scope>
    <source>
        <strain evidence="5 6">SS-5</strain>
    </source>
</reference>
<dbReference type="GO" id="GO:0004540">
    <property type="term" value="F:RNA nuclease activity"/>
    <property type="evidence" value="ECO:0007669"/>
    <property type="project" value="InterPro"/>
</dbReference>
<evidence type="ECO:0000313" key="6">
    <source>
        <dbReference type="Proteomes" id="UP000005540"/>
    </source>
</evidence>
<evidence type="ECO:0000256" key="4">
    <source>
        <dbReference type="ARBA" id="ARBA00024207"/>
    </source>
</evidence>